<name>A0A395N200_9HYPO</name>
<feature type="transmembrane region" description="Helical" evidence="1">
    <location>
        <begin position="12"/>
        <end position="32"/>
    </location>
</feature>
<dbReference type="EMBL" id="PXXK01000033">
    <property type="protein sequence ID" value="RFN53990.1"/>
    <property type="molecule type" value="Genomic_DNA"/>
</dbReference>
<reference evidence="2 3" key="1">
    <citation type="journal article" date="2018" name="PLoS Pathog.">
        <title>Evolution of structural diversity of trichothecenes, a family of toxins produced by plant pathogenic and entomopathogenic fungi.</title>
        <authorList>
            <person name="Proctor R.H."/>
            <person name="McCormick S.P."/>
            <person name="Kim H.S."/>
            <person name="Cardoza R.E."/>
            <person name="Stanley A.M."/>
            <person name="Lindo L."/>
            <person name="Kelly A."/>
            <person name="Brown D.W."/>
            <person name="Lee T."/>
            <person name="Vaughan M.M."/>
            <person name="Alexander N.J."/>
            <person name="Busman M."/>
            <person name="Gutierrez S."/>
        </authorList>
    </citation>
    <scope>NUCLEOTIDE SEQUENCE [LARGE SCALE GENOMIC DNA]</scope>
    <source>
        <strain evidence="2 3">NRRL 13405</strain>
    </source>
</reference>
<keyword evidence="1" id="KW-0812">Transmembrane</keyword>
<dbReference type="Proteomes" id="UP000265631">
    <property type="component" value="Unassembled WGS sequence"/>
</dbReference>
<evidence type="ECO:0000313" key="2">
    <source>
        <dbReference type="EMBL" id="RFN53990.1"/>
    </source>
</evidence>
<proteinExistence type="predicted"/>
<evidence type="ECO:0000256" key="1">
    <source>
        <dbReference type="SAM" id="Phobius"/>
    </source>
</evidence>
<feature type="transmembrane region" description="Helical" evidence="1">
    <location>
        <begin position="569"/>
        <end position="598"/>
    </location>
</feature>
<accession>A0A395N200</accession>
<gene>
    <name evidence="2" type="ORF">FIE12Z_1737</name>
</gene>
<keyword evidence="1" id="KW-1133">Transmembrane helix</keyword>
<feature type="transmembrane region" description="Helical" evidence="1">
    <location>
        <begin position="87"/>
        <end position="108"/>
    </location>
</feature>
<dbReference type="AlphaFoldDB" id="A0A395N200"/>
<sequence length="624" mass="69514">MYIPASGQASYIIATLAFLLSTLLAGSIWRILVAVAYLSRSSVPAAGTFEHQQWTVMRNSDSPSAAILSLSTAIFSWDKQRPWRMKLTLSLSLLSLAALIFPLAAVIIPPQVVTKVTDDIIVLSKERSCGFRTELNSEDNLVGRVSSVFARDLEETTTARTYARDWYDNDQDNGAIFKVKLQKGFVVEKLPYTETTSAKCPFAEEFCKTGSNGAISFDTGLLDSHVHLGIDAPKDERVEYRWKSTCTPIEMNDHEPPLYKIISNATVNATVNATDSWSVGALSEVRFGPRGGNSYTFMARRILDSANNNAHFEIQTALAAPLNLSRYYTRWDPIDAFSLPNADLSLIQIGKPAASFSAPVSDPVFQANGTNYPPVSAPDFGDTSKIWAPDTEFALIMCTDEHQFCNPRSGKCTEMDGVPTNLSSIMEPFLINDDEAEIAQQATAMRLGVYAQTHFLEHSVKSIGNKALILEGLLRPSLPLLEPIPDDHWCSEVRLWFQTGLAKFQFQVMEFANVKLTSRDTAAYGFKSALALPSLYLKDSQLDTERIGQVLNAQCQRQRVRSSGQLQNFSVFSTFLILGVCIFFWPVSLLVAPIWGWIQKDKQKRWVSDELLSLWQDASKYRQE</sequence>
<keyword evidence="1" id="KW-0472">Membrane</keyword>
<keyword evidence="3" id="KW-1185">Reference proteome</keyword>
<comment type="caution">
    <text evidence="2">The sequence shown here is derived from an EMBL/GenBank/DDBJ whole genome shotgun (WGS) entry which is preliminary data.</text>
</comment>
<organism evidence="2 3">
    <name type="scientific">Fusarium flagelliforme</name>
    <dbReference type="NCBI Taxonomy" id="2675880"/>
    <lineage>
        <taxon>Eukaryota</taxon>
        <taxon>Fungi</taxon>
        <taxon>Dikarya</taxon>
        <taxon>Ascomycota</taxon>
        <taxon>Pezizomycotina</taxon>
        <taxon>Sordariomycetes</taxon>
        <taxon>Hypocreomycetidae</taxon>
        <taxon>Hypocreales</taxon>
        <taxon>Nectriaceae</taxon>
        <taxon>Fusarium</taxon>
        <taxon>Fusarium incarnatum-equiseti species complex</taxon>
    </lineage>
</organism>
<evidence type="ECO:0000313" key="3">
    <source>
        <dbReference type="Proteomes" id="UP000265631"/>
    </source>
</evidence>
<protein>
    <submittedName>
        <fullName evidence="2">Uncharacterized protein</fullName>
    </submittedName>
</protein>